<proteinExistence type="predicted"/>
<evidence type="ECO:0000313" key="1">
    <source>
        <dbReference type="EMBL" id="XCD09728.1"/>
    </source>
</evidence>
<accession>A0AAU8BCL9</accession>
<protein>
    <submittedName>
        <fullName evidence="1">Uncharacterized protein</fullName>
    </submittedName>
</protein>
<name>A0AAU8BCL9_9CAUD</name>
<reference evidence="1" key="1">
    <citation type="submission" date="2024-05" db="EMBL/GenBank/DDBJ databases">
        <authorList>
            <person name="Herbig A.F."/>
            <person name="Pendergrass E.L."/>
        </authorList>
    </citation>
    <scope>NUCLEOTIDE SEQUENCE</scope>
</reference>
<gene>
    <name evidence="1" type="ORF">Adastra183</name>
</gene>
<organism evidence="1">
    <name type="scientific">Bacillus phage Adastra</name>
    <dbReference type="NCBI Taxonomy" id="3143958"/>
    <lineage>
        <taxon>Viruses</taxon>
        <taxon>Duplodnaviria</taxon>
        <taxon>Heunggongvirae</taxon>
        <taxon>Uroviricota</taxon>
        <taxon>Caudoviricetes</taxon>
        <taxon>Herelleviridae</taxon>
        <taxon>Spounavirinae</taxon>
        <taxon>Okubovirus</taxon>
    </lineage>
</organism>
<sequence length="91" mass="10932">MKSKLAYHEKVRVRHLDYGMLVEFEDGVEEVKGLFGRKKKRPKVSLYRISRIEGQYCPLVTLELVNWNTREERTIKVSSQRQVHTYVEEEY</sequence>
<dbReference type="EMBL" id="PP819608">
    <property type="protein sequence ID" value="XCD09728.1"/>
    <property type="molecule type" value="Genomic_DNA"/>
</dbReference>